<evidence type="ECO:0000313" key="3">
    <source>
        <dbReference type="EnsemblPlants" id="PAC:32955532.CDS.1"/>
    </source>
</evidence>
<feature type="region of interest" description="Disordered" evidence="1">
    <location>
        <begin position="31"/>
        <end position="79"/>
    </location>
</feature>
<name>A0A2K1KI14_PHYPA</name>
<reference evidence="3" key="3">
    <citation type="submission" date="2020-12" db="UniProtKB">
        <authorList>
            <consortium name="EnsemblPlants"/>
        </authorList>
    </citation>
    <scope>IDENTIFICATION</scope>
</reference>
<sequence length="89" mass="9493">MRTPVLLISGAESRELVYEQTRVVVNAMHSSPVSSASNSTVKLFQISKTSHRRRRPEDAKKELSNGDITGGNPGGGVAGMAISVMVHSD</sequence>
<dbReference type="Proteomes" id="UP000006727">
    <property type="component" value="Chromosome 5"/>
</dbReference>
<evidence type="ECO:0000313" key="4">
    <source>
        <dbReference type="Proteomes" id="UP000006727"/>
    </source>
</evidence>
<dbReference type="EnsemblPlants" id="Pp3c5_1570V3.1">
    <property type="protein sequence ID" value="PAC:32955532.CDS.1"/>
    <property type="gene ID" value="Pp3c5_1570"/>
</dbReference>
<protein>
    <submittedName>
        <fullName evidence="2 3">Uncharacterized protein</fullName>
    </submittedName>
</protein>
<keyword evidence="4" id="KW-1185">Reference proteome</keyword>
<feature type="compositionally biased region" description="Gly residues" evidence="1">
    <location>
        <begin position="68"/>
        <end position="78"/>
    </location>
</feature>
<feature type="compositionally biased region" description="Basic and acidic residues" evidence="1">
    <location>
        <begin position="55"/>
        <end position="64"/>
    </location>
</feature>
<proteinExistence type="predicted"/>
<evidence type="ECO:0000256" key="1">
    <source>
        <dbReference type="SAM" id="MobiDB-lite"/>
    </source>
</evidence>
<gene>
    <name evidence="2" type="ORF">PHYPA_007092</name>
</gene>
<reference evidence="2 4" key="1">
    <citation type="journal article" date="2008" name="Science">
        <title>The Physcomitrella genome reveals evolutionary insights into the conquest of land by plants.</title>
        <authorList>
            <person name="Rensing S."/>
            <person name="Lang D."/>
            <person name="Zimmer A."/>
            <person name="Terry A."/>
            <person name="Salamov A."/>
            <person name="Shapiro H."/>
            <person name="Nishiyama T."/>
            <person name="Perroud P.-F."/>
            <person name="Lindquist E."/>
            <person name="Kamisugi Y."/>
            <person name="Tanahashi T."/>
            <person name="Sakakibara K."/>
            <person name="Fujita T."/>
            <person name="Oishi K."/>
            <person name="Shin-I T."/>
            <person name="Kuroki Y."/>
            <person name="Toyoda A."/>
            <person name="Suzuki Y."/>
            <person name="Hashimoto A."/>
            <person name="Yamaguchi K."/>
            <person name="Sugano A."/>
            <person name="Kohara Y."/>
            <person name="Fujiyama A."/>
            <person name="Anterola A."/>
            <person name="Aoki S."/>
            <person name="Ashton N."/>
            <person name="Barbazuk W.B."/>
            <person name="Barker E."/>
            <person name="Bennetzen J."/>
            <person name="Bezanilla M."/>
            <person name="Blankenship R."/>
            <person name="Cho S.H."/>
            <person name="Dutcher S."/>
            <person name="Estelle M."/>
            <person name="Fawcett J.A."/>
            <person name="Gundlach H."/>
            <person name="Hanada K."/>
            <person name="Heyl A."/>
            <person name="Hicks K.A."/>
            <person name="Hugh J."/>
            <person name="Lohr M."/>
            <person name="Mayer K."/>
            <person name="Melkozernov A."/>
            <person name="Murata T."/>
            <person name="Nelson D."/>
            <person name="Pils B."/>
            <person name="Prigge M."/>
            <person name="Reiss B."/>
            <person name="Renner T."/>
            <person name="Rombauts S."/>
            <person name="Rushton P."/>
            <person name="Sanderfoot A."/>
            <person name="Schween G."/>
            <person name="Shiu S.-H."/>
            <person name="Stueber K."/>
            <person name="Theodoulou F.L."/>
            <person name="Tu H."/>
            <person name="Van de Peer Y."/>
            <person name="Verrier P.J."/>
            <person name="Waters E."/>
            <person name="Wood A."/>
            <person name="Yang L."/>
            <person name="Cove D."/>
            <person name="Cuming A."/>
            <person name="Hasebe M."/>
            <person name="Lucas S."/>
            <person name="Mishler D.B."/>
            <person name="Reski R."/>
            <person name="Grigoriev I."/>
            <person name="Quatrano R.S."/>
            <person name="Boore J.L."/>
        </authorList>
    </citation>
    <scope>NUCLEOTIDE SEQUENCE [LARGE SCALE GENOMIC DNA]</scope>
    <source>
        <strain evidence="3 4">cv. Gransden 2004</strain>
    </source>
</reference>
<dbReference type="EMBL" id="ABEU02000005">
    <property type="protein sequence ID" value="PNR53417.1"/>
    <property type="molecule type" value="Genomic_DNA"/>
</dbReference>
<accession>A0A2K1KI14</accession>
<organism evidence="2">
    <name type="scientific">Physcomitrium patens</name>
    <name type="common">Spreading-leaved earth moss</name>
    <name type="synonym">Physcomitrella patens</name>
    <dbReference type="NCBI Taxonomy" id="3218"/>
    <lineage>
        <taxon>Eukaryota</taxon>
        <taxon>Viridiplantae</taxon>
        <taxon>Streptophyta</taxon>
        <taxon>Embryophyta</taxon>
        <taxon>Bryophyta</taxon>
        <taxon>Bryophytina</taxon>
        <taxon>Bryopsida</taxon>
        <taxon>Funariidae</taxon>
        <taxon>Funariales</taxon>
        <taxon>Funariaceae</taxon>
        <taxon>Physcomitrium</taxon>
    </lineage>
</organism>
<dbReference type="Gramene" id="Pp3c5_1570V3.1">
    <property type="protein sequence ID" value="PAC:32955532.CDS.1"/>
    <property type="gene ID" value="Pp3c5_1570"/>
</dbReference>
<reference evidence="2 4" key="2">
    <citation type="journal article" date="2018" name="Plant J.">
        <title>The Physcomitrella patens chromosome-scale assembly reveals moss genome structure and evolution.</title>
        <authorList>
            <person name="Lang D."/>
            <person name="Ullrich K.K."/>
            <person name="Murat F."/>
            <person name="Fuchs J."/>
            <person name="Jenkins J."/>
            <person name="Haas F.B."/>
            <person name="Piednoel M."/>
            <person name="Gundlach H."/>
            <person name="Van Bel M."/>
            <person name="Meyberg R."/>
            <person name="Vives C."/>
            <person name="Morata J."/>
            <person name="Symeonidi A."/>
            <person name="Hiss M."/>
            <person name="Muchero W."/>
            <person name="Kamisugi Y."/>
            <person name="Saleh O."/>
            <person name="Blanc G."/>
            <person name="Decker E.L."/>
            <person name="van Gessel N."/>
            <person name="Grimwood J."/>
            <person name="Hayes R.D."/>
            <person name="Graham S.W."/>
            <person name="Gunter L.E."/>
            <person name="McDaniel S.F."/>
            <person name="Hoernstein S.N.W."/>
            <person name="Larsson A."/>
            <person name="Li F.W."/>
            <person name="Perroud P.F."/>
            <person name="Phillips J."/>
            <person name="Ranjan P."/>
            <person name="Rokshar D.S."/>
            <person name="Rothfels C.J."/>
            <person name="Schneider L."/>
            <person name="Shu S."/>
            <person name="Stevenson D.W."/>
            <person name="Thummler F."/>
            <person name="Tillich M."/>
            <person name="Villarreal Aguilar J.C."/>
            <person name="Widiez T."/>
            <person name="Wong G.K."/>
            <person name="Wymore A."/>
            <person name="Zhang Y."/>
            <person name="Zimmer A.D."/>
            <person name="Quatrano R.S."/>
            <person name="Mayer K.F.X."/>
            <person name="Goodstein D."/>
            <person name="Casacuberta J.M."/>
            <person name="Vandepoele K."/>
            <person name="Reski R."/>
            <person name="Cuming A.C."/>
            <person name="Tuskan G.A."/>
            <person name="Maumus F."/>
            <person name="Salse J."/>
            <person name="Schmutz J."/>
            <person name="Rensing S.A."/>
        </authorList>
    </citation>
    <scope>NUCLEOTIDE SEQUENCE [LARGE SCALE GENOMIC DNA]</scope>
    <source>
        <strain evidence="3 4">cv. Gransden 2004</strain>
    </source>
</reference>
<dbReference type="AlphaFoldDB" id="A0A2K1KI14"/>
<evidence type="ECO:0000313" key="2">
    <source>
        <dbReference type="EMBL" id="PNR53417.1"/>
    </source>
</evidence>